<comment type="caution">
    <text evidence="3">The sequence shown here is derived from an EMBL/GenBank/DDBJ whole genome shotgun (WGS) entry which is preliminary data.</text>
</comment>
<dbReference type="EMBL" id="PVMZ01000009">
    <property type="protein sequence ID" value="PRX20050.1"/>
    <property type="molecule type" value="Genomic_DNA"/>
</dbReference>
<dbReference type="PANTHER" id="PTHR35176">
    <property type="entry name" value="HEME OXYGENASE HI_0854-RELATED"/>
    <property type="match status" value="1"/>
</dbReference>
<dbReference type="InterPro" id="IPR011576">
    <property type="entry name" value="Pyridox_Oxase_N"/>
</dbReference>
<proteinExistence type="predicted"/>
<dbReference type="Proteomes" id="UP000239415">
    <property type="component" value="Unassembled WGS sequence"/>
</dbReference>
<reference evidence="3 4" key="1">
    <citation type="submission" date="2018-03" db="EMBL/GenBank/DDBJ databases">
        <title>Genomic Encyclopedia of Archaeal and Bacterial Type Strains, Phase II (KMG-II): from individual species to whole genera.</title>
        <authorList>
            <person name="Goeker M."/>
        </authorList>
    </citation>
    <scope>NUCLEOTIDE SEQUENCE [LARGE SCALE GENOMIC DNA]</scope>
    <source>
        <strain evidence="3 4">DSM 43146</strain>
    </source>
</reference>
<evidence type="ECO:0000256" key="1">
    <source>
        <dbReference type="ARBA" id="ARBA00023002"/>
    </source>
</evidence>
<dbReference type="RefSeq" id="WP_106321939.1">
    <property type="nucleotide sequence ID" value="NZ_BOMO01000082.1"/>
</dbReference>
<dbReference type="InterPro" id="IPR019920">
    <property type="entry name" value="F420-binding_dom_put"/>
</dbReference>
<dbReference type="GO" id="GO:0070967">
    <property type="term" value="F:coenzyme F420 binding"/>
    <property type="evidence" value="ECO:0007669"/>
    <property type="project" value="TreeGrafter"/>
</dbReference>
<dbReference type="Pfam" id="PF01243">
    <property type="entry name" value="PNPOx_N"/>
    <property type="match status" value="1"/>
</dbReference>
<feature type="domain" description="Pyridoxamine 5'-phosphate oxidase N-terminal" evidence="2">
    <location>
        <begin position="5"/>
        <end position="128"/>
    </location>
</feature>
<evidence type="ECO:0000313" key="3">
    <source>
        <dbReference type="EMBL" id="PRX20050.1"/>
    </source>
</evidence>
<name>A0A2T0KAA5_9ACTN</name>
<dbReference type="GO" id="GO:0016627">
    <property type="term" value="F:oxidoreductase activity, acting on the CH-CH group of donors"/>
    <property type="evidence" value="ECO:0007669"/>
    <property type="project" value="TreeGrafter"/>
</dbReference>
<gene>
    <name evidence="3" type="ORF">CLV67_109315</name>
</gene>
<keyword evidence="1" id="KW-0560">Oxidoreductase</keyword>
<dbReference type="NCBIfam" id="TIGR03618">
    <property type="entry name" value="Rv1155_F420"/>
    <property type="match status" value="1"/>
</dbReference>
<dbReference type="OrthoDB" id="162914at2"/>
<keyword evidence="4" id="KW-1185">Reference proteome</keyword>
<sequence>MSIIPDSHTDLLDRPLFGHLGTVRDDGEPQVNPMWFAFDGEFLRFTNTTTRRKYRNVTAEPRISLSINDPDQPYRYLEVRGVVERIEPDTEGVFFAELANRYRLDMALPPGDVEHRVVYVVRPTAVSYQ</sequence>
<dbReference type="GO" id="GO:0005829">
    <property type="term" value="C:cytosol"/>
    <property type="evidence" value="ECO:0007669"/>
    <property type="project" value="TreeGrafter"/>
</dbReference>
<evidence type="ECO:0000313" key="4">
    <source>
        <dbReference type="Proteomes" id="UP000239415"/>
    </source>
</evidence>
<dbReference type="InterPro" id="IPR012349">
    <property type="entry name" value="Split_barrel_FMN-bd"/>
</dbReference>
<evidence type="ECO:0000259" key="2">
    <source>
        <dbReference type="Pfam" id="PF01243"/>
    </source>
</evidence>
<accession>A0A2T0KAA5</accession>
<dbReference type="PANTHER" id="PTHR35176:SF6">
    <property type="entry name" value="HEME OXYGENASE HI_0854-RELATED"/>
    <property type="match status" value="1"/>
</dbReference>
<dbReference type="InterPro" id="IPR052019">
    <property type="entry name" value="F420H2_bilvrd_red/Heme_oxyg"/>
</dbReference>
<dbReference type="AlphaFoldDB" id="A0A2T0KAA5"/>
<protein>
    <submittedName>
        <fullName evidence="3">PPOX class probable F420-dependent enzyme</fullName>
    </submittedName>
</protein>
<dbReference type="Gene3D" id="2.30.110.10">
    <property type="entry name" value="Electron Transport, Fmn-binding Protein, Chain A"/>
    <property type="match status" value="1"/>
</dbReference>
<organism evidence="3 4">
    <name type="scientific">Actinoplanes italicus</name>
    <dbReference type="NCBI Taxonomy" id="113567"/>
    <lineage>
        <taxon>Bacteria</taxon>
        <taxon>Bacillati</taxon>
        <taxon>Actinomycetota</taxon>
        <taxon>Actinomycetes</taxon>
        <taxon>Micromonosporales</taxon>
        <taxon>Micromonosporaceae</taxon>
        <taxon>Actinoplanes</taxon>
    </lineage>
</organism>
<dbReference type="SUPFAM" id="SSF50475">
    <property type="entry name" value="FMN-binding split barrel"/>
    <property type="match status" value="1"/>
</dbReference>